<evidence type="ECO:0000256" key="4">
    <source>
        <dbReference type="ARBA" id="ARBA00022692"/>
    </source>
</evidence>
<dbReference type="OrthoDB" id="5889at2"/>
<evidence type="ECO:0000256" key="2">
    <source>
        <dbReference type="ARBA" id="ARBA00008445"/>
    </source>
</evidence>
<dbReference type="PRINTS" id="PR01651">
    <property type="entry name" value="SECGEXPORT"/>
</dbReference>
<dbReference type="STRING" id="885272.JonanDRAFT_1401"/>
<evidence type="ECO:0000256" key="8">
    <source>
        <dbReference type="ARBA" id="ARBA00023136"/>
    </source>
</evidence>
<evidence type="ECO:0000256" key="6">
    <source>
        <dbReference type="ARBA" id="ARBA00022989"/>
    </source>
</evidence>
<keyword evidence="4 9" id="KW-0812">Transmembrane</keyword>
<dbReference type="Pfam" id="PF03840">
    <property type="entry name" value="SecG"/>
    <property type="match status" value="1"/>
</dbReference>
<dbReference type="RefSeq" id="WP_008519457.1">
    <property type="nucleotide sequence ID" value="NZ_CM001376.1"/>
</dbReference>
<evidence type="ECO:0000256" key="7">
    <source>
        <dbReference type="ARBA" id="ARBA00023010"/>
    </source>
</evidence>
<reference evidence="10 11" key="1">
    <citation type="submission" date="2011-11" db="EMBL/GenBank/DDBJ databases">
        <title>The Noncontiguous Finished genome of Jonquetella anthropi DSM 22815.</title>
        <authorList>
            <consortium name="US DOE Joint Genome Institute (JGI-PGF)"/>
            <person name="Lucas S."/>
            <person name="Copeland A."/>
            <person name="Lapidus A."/>
            <person name="Glavina del Rio T."/>
            <person name="Dalin E."/>
            <person name="Tice H."/>
            <person name="Bruce D."/>
            <person name="Goodwin L."/>
            <person name="Pitluck S."/>
            <person name="Peters L."/>
            <person name="Mikhailova N."/>
            <person name="Held B."/>
            <person name="Kyrpides N."/>
            <person name="Mavromatis K."/>
            <person name="Ivanova N."/>
            <person name="Markowitz V."/>
            <person name="Cheng J.-F."/>
            <person name="Hugenholtz P."/>
            <person name="Woyke T."/>
            <person name="Wu D."/>
            <person name="Gronow S."/>
            <person name="Wellnitz S."/>
            <person name="Brambilla E."/>
            <person name="Klenk H.-P."/>
            <person name="Eisen J.A."/>
        </authorList>
    </citation>
    <scope>NUCLEOTIDE SEQUENCE [LARGE SCALE GENOMIC DNA]</scope>
    <source>
        <strain evidence="10 11">DSM 22815</strain>
    </source>
</reference>
<dbReference type="AlphaFoldDB" id="H0UIM0"/>
<keyword evidence="11" id="KW-1185">Reference proteome</keyword>
<comment type="similarity">
    <text evidence="2 9">Belongs to the SecG family.</text>
</comment>
<comment type="subcellular location">
    <subcellularLocation>
        <location evidence="9">Cell membrane</location>
        <topology evidence="9">Multi-pass membrane protein</topology>
    </subcellularLocation>
    <subcellularLocation>
        <location evidence="1">Membrane</location>
        <topology evidence="1">Multi-pass membrane protein</topology>
    </subcellularLocation>
</comment>
<evidence type="ECO:0000313" key="10">
    <source>
        <dbReference type="EMBL" id="EHM13765.1"/>
    </source>
</evidence>
<dbReference type="Proteomes" id="UP000003806">
    <property type="component" value="Chromosome"/>
</dbReference>
<accession>H0UIM0</accession>
<gene>
    <name evidence="10" type="ORF">JonanDRAFT_1401</name>
</gene>
<protein>
    <recommendedName>
        <fullName evidence="9">Protein-export membrane protein SecG</fullName>
    </recommendedName>
</protein>
<dbReference type="GO" id="GO:0009306">
    <property type="term" value="P:protein secretion"/>
    <property type="evidence" value="ECO:0007669"/>
    <property type="project" value="UniProtKB-UniRule"/>
</dbReference>
<dbReference type="EMBL" id="CM001376">
    <property type="protein sequence ID" value="EHM13765.1"/>
    <property type="molecule type" value="Genomic_DNA"/>
</dbReference>
<keyword evidence="3 9" id="KW-0813">Transport</keyword>
<feature type="transmembrane region" description="Helical" evidence="9">
    <location>
        <begin position="57"/>
        <end position="75"/>
    </location>
</feature>
<evidence type="ECO:0000256" key="3">
    <source>
        <dbReference type="ARBA" id="ARBA00022448"/>
    </source>
</evidence>
<organism evidence="10 11">
    <name type="scientific">Jonquetella anthropi DSM 22815</name>
    <dbReference type="NCBI Taxonomy" id="885272"/>
    <lineage>
        <taxon>Bacteria</taxon>
        <taxon>Thermotogati</taxon>
        <taxon>Synergistota</taxon>
        <taxon>Synergistia</taxon>
        <taxon>Synergistales</taxon>
        <taxon>Dethiosulfovibrionaceae</taxon>
        <taxon>Jonquetella</taxon>
    </lineage>
</organism>
<dbReference type="HOGENOM" id="CLU_094156_6_2_0"/>
<keyword evidence="7 9" id="KW-0811">Translocation</keyword>
<dbReference type="NCBIfam" id="TIGR00810">
    <property type="entry name" value="secG"/>
    <property type="match status" value="1"/>
</dbReference>
<dbReference type="GO" id="GO:0005886">
    <property type="term" value="C:plasma membrane"/>
    <property type="evidence" value="ECO:0007669"/>
    <property type="project" value="UniProtKB-SubCell"/>
</dbReference>
<dbReference type="GO" id="GO:0015450">
    <property type="term" value="F:protein-transporting ATPase activity"/>
    <property type="evidence" value="ECO:0007669"/>
    <property type="project" value="UniProtKB-UniRule"/>
</dbReference>
<evidence type="ECO:0000256" key="1">
    <source>
        <dbReference type="ARBA" id="ARBA00004141"/>
    </source>
</evidence>
<sequence>MRTALNIFQLLLCVVLSASVIMQPRKQGRFGGIFGGATQADAVSTRQWHRFTTLSKISVACCALFLITSVALVMMKS</sequence>
<name>H0UIM0_9BACT</name>
<proteinExistence type="inferred from homology"/>
<comment type="caution">
    <text evidence="9">Lacks conserved residue(s) required for the propagation of feature annotation.</text>
</comment>
<evidence type="ECO:0000256" key="9">
    <source>
        <dbReference type="RuleBase" id="RU365087"/>
    </source>
</evidence>
<keyword evidence="6 9" id="KW-1133">Transmembrane helix</keyword>
<keyword evidence="5 9" id="KW-0653">Protein transport</keyword>
<keyword evidence="8 9" id="KW-0472">Membrane</keyword>
<evidence type="ECO:0000313" key="11">
    <source>
        <dbReference type="Proteomes" id="UP000003806"/>
    </source>
</evidence>
<dbReference type="InterPro" id="IPR004692">
    <property type="entry name" value="SecG"/>
</dbReference>
<comment type="function">
    <text evidence="9">Involved in protein export. Participates in an early event of protein translocation.</text>
</comment>
<keyword evidence="9" id="KW-1003">Cell membrane</keyword>
<dbReference type="eggNOG" id="COG1314">
    <property type="taxonomic scope" value="Bacteria"/>
</dbReference>
<evidence type="ECO:0000256" key="5">
    <source>
        <dbReference type="ARBA" id="ARBA00022927"/>
    </source>
</evidence>